<feature type="domain" description="SnoaL-like" evidence="1">
    <location>
        <begin position="64"/>
        <end position="145"/>
    </location>
</feature>
<proteinExistence type="predicted"/>
<organism evidence="2 3">
    <name type="scientific">Burkholderia pseudomallei (strain 1710b)</name>
    <dbReference type="NCBI Taxonomy" id="320372"/>
    <lineage>
        <taxon>Bacteria</taxon>
        <taxon>Pseudomonadati</taxon>
        <taxon>Pseudomonadota</taxon>
        <taxon>Betaproteobacteria</taxon>
        <taxon>Burkholderiales</taxon>
        <taxon>Burkholderiaceae</taxon>
        <taxon>Burkholderia</taxon>
        <taxon>pseudomallei group</taxon>
    </lineage>
</organism>
<evidence type="ECO:0000259" key="1">
    <source>
        <dbReference type="Pfam" id="PF12680"/>
    </source>
</evidence>
<dbReference type="AlphaFoldDB" id="Q3JHX1"/>
<gene>
    <name evidence="2" type="ordered locus">BURPS1710b_A1675</name>
</gene>
<evidence type="ECO:0000313" key="3">
    <source>
        <dbReference type="Proteomes" id="UP000002700"/>
    </source>
</evidence>
<dbReference type="EnsemblBacteria" id="ABA53369">
    <property type="protein sequence ID" value="ABA53369"/>
    <property type="gene ID" value="BURPS1710b_A1675"/>
</dbReference>
<dbReference type="KEGG" id="bpm:BURPS1710b_A1675"/>
<protein>
    <recommendedName>
        <fullName evidence="1">SnoaL-like domain-containing protein</fullName>
    </recommendedName>
</protein>
<name>Q3JHX1_BURP1</name>
<dbReference type="HOGENOM" id="CLU_133108_0_0_4"/>
<dbReference type="InterPro" id="IPR032710">
    <property type="entry name" value="NTF2-like_dom_sf"/>
</dbReference>
<dbReference type="Gene3D" id="3.10.450.50">
    <property type="match status" value="1"/>
</dbReference>
<evidence type="ECO:0000313" key="2">
    <source>
        <dbReference type="EMBL" id="ABA53369.1"/>
    </source>
</evidence>
<dbReference type="Proteomes" id="UP000002700">
    <property type="component" value="Chromosome II"/>
</dbReference>
<reference evidence="2 3" key="1">
    <citation type="submission" date="2005-09" db="EMBL/GenBank/DDBJ databases">
        <authorList>
            <person name="Woods D.E."/>
            <person name="Nierman W.C."/>
        </authorList>
    </citation>
    <scope>NUCLEOTIDE SEQUENCE [LARGE SCALE GENOMIC DNA]</scope>
    <source>
        <strain evidence="2 3">1710b</strain>
    </source>
</reference>
<dbReference type="EMBL" id="CP000125">
    <property type="protein sequence ID" value="ABA53369.1"/>
    <property type="molecule type" value="Genomic_DNA"/>
</dbReference>
<dbReference type="SUPFAM" id="SSF54427">
    <property type="entry name" value="NTF2-like"/>
    <property type="match status" value="1"/>
</dbReference>
<dbReference type="Pfam" id="PF12680">
    <property type="entry name" value="SnoaL_2"/>
    <property type="match status" value="1"/>
</dbReference>
<accession>Q3JHX1</accession>
<sequence length="171" mass="19389">MRASLDFEPSMKCRIRKENDSAHPSADGATRRMALRRGRIFSSDLRDSRPMEPITQAFAQQFSREWIDAWNAYDLDRVLSHYADAFEMSSPMIVQIAGEPSGRLCGKDQVGAYWLTALRMIPALHFEWIATLAGVDSVAIHYRGANGRLALEVFHFGPDRRVVKAFAHYAE</sequence>
<dbReference type="InterPro" id="IPR037401">
    <property type="entry name" value="SnoaL-like"/>
</dbReference>